<dbReference type="SUPFAM" id="SSF46785">
    <property type="entry name" value="Winged helix' DNA-binding domain"/>
    <property type="match status" value="1"/>
</dbReference>
<dbReference type="GO" id="GO:0003677">
    <property type="term" value="F:DNA binding"/>
    <property type="evidence" value="ECO:0007669"/>
    <property type="project" value="UniProtKB-KW"/>
</dbReference>
<dbReference type="AlphaFoldDB" id="A0A366HRD7"/>
<dbReference type="InterPro" id="IPR036390">
    <property type="entry name" value="WH_DNA-bd_sf"/>
</dbReference>
<dbReference type="InterPro" id="IPR036388">
    <property type="entry name" value="WH-like_DNA-bd_sf"/>
</dbReference>
<keyword evidence="4" id="KW-0010">Activator</keyword>
<evidence type="ECO:0000256" key="1">
    <source>
        <dbReference type="ARBA" id="ARBA00009437"/>
    </source>
</evidence>
<evidence type="ECO:0000313" key="7">
    <source>
        <dbReference type="EMBL" id="RBP46235.1"/>
    </source>
</evidence>
<reference evidence="7 8" key="1">
    <citation type="submission" date="2018-06" db="EMBL/GenBank/DDBJ databases">
        <title>Genomic Encyclopedia of Type Strains, Phase IV (KMG-IV): sequencing the most valuable type-strain genomes for metagenomic binning, comparative biology and taxonomic classification.</title>
        <authorList>
            <person name="Goeker M."/>
        </authorList>
    </citation>
    <scope>NUCLEOTIDE SEQUENCE [LARGE SCALE GENOMIC DNA]</scope>
    <source>
        <strain evidence="7 8">DSM 25532</strain>
    </source>
</reference>
<dbReference type="PANTHER" id="PTHR30293:SF2">
    <property type="entry name" value="TRANSCRIPTIONAL ACTIVATOR PROTEIN NHAR"/>
    <property type="match status" value="1"/>
</dbReference>
<keyword evidence="8" id="KW-1185">Reference proteome</keyword>
<sequence>MEWLNYHHLRYFWSVAREGSMRVAAEKLGVSQPSISAQIHLLEESLGAELFRKKGRSLILTDTGRVVYNYAEEIFALGRDLLGAVRHGPVSRLAPFHVGLTDTLPKLAAAEILRPVFKLSQPVRAVCHEDDIEDLLPLLATHRLDIILADEPAPSSAKFKTFNHSLGTCGVTLCAPPKVAARLRQEFPKSLDRAPALLPAEHSPLRRILDPWFDEHQVRPEVIAEFDDPALMQVFALDTPGFFPLHAVAVEEAVKRYGFRAIATLEGVRSEFFAITAERKLKHPATVAVTQNAQERLLG</sequence>
<evidence type="ECO:0000259" key="6">
    <source>
        <dbReference type="PROSITE" id="PS50931"/>
    </source>
</evidence>
<dbReference type="Gene3D" id="3.40.190.290">
    <property type="match status" value="1"/>
</dbReference>
<comment type="caution">
    <text evidence="7">The sequence shown here is derived from an EMBL/GenBank/DDBJ whole genome shotgun (WGS) entry which is preliminary data.</text>
</comment>
<accession>A0A366HRD7</accession>
<dbReference type="Pfam" id="PF00126">
    <property type="entry name" value="HTH_1"/>
    <property type="match status" value="1"/>
</dbReference>
<dbReference type="Proteomes" id="UP000253426">
    <property type="component" value="Unassembled WGS sequence"/>
</dbReference>
<dbReference type="PRINTS" id="PR00039">
    <property type="entry name" value="HTHLYSR"/>
</dbReference>
<dbReference type="GO" id="GO:0003700">
    <property type="term" value="F:DNA-binding transcription factor activity"/>
    <property type="evidence" value="ECO:0007669"/>
    <property type="project" value="InterPro"/>
</dbReference>
<dbReference type="PANTHER" id="PTHR30293">
    <property type="entry name" value="TRANSCRIPTIONAL REGULATORY PROTEIN NAC-RELATED"/>
    <property type="match status" value="1"/>
</dbReference>
<dbReference type="InterPro" id="IPR000847">
    <property type="entry name" value="LysR_HTH_N"/>
</dbReference>
<evidence type="ECO:0000256" key="2">
    <source>
        <dbReference type="ARBA" id="ARBA00023015"/>
    </source>
</evidence>
<evidence type="ECO:0000256" key="3">
    <source>
        <dbReference type="ARBA" id="ARBA00023125"/>
    </source>
</evidence>
<dbReference type="FunFam" id="1.10.10.10:FF:000001">
    <property type="entry name" value="LysR family transcriptional regulator"/>
    <property type="match status" value="1"/>
</dbReference>
<dbReference type="GO" id="GO:2000142">
    <property type="term" value="P:regulation of DNA-templated transcription initiation"/>
    <property type="evidence" value="ECO:0007669"/>
    <property type="project" value="TreeGrafter"/>
</dbReference>
<dbReference type="Gene3D" id="1.10.10.10">
    <property type="entry name" value="Winged helix-like DNA-binding domain superfamily/Winged helix DNA-binding domain"/>
    <property type="match status" value="1"/>
</dbReference>
<comment type="similarity">
    <text evidence="1">Belongs to the LysR transcriptional regulatory family.</text>
</comment>
<keyword evidence="3" id="KW-0238">DNA-binding</keyword>
<dbReference type="OrthoDB" id="9785745at2"/>
<feature type="domain" description="HTH lysR-type" evidence="6">
    <location>
        <begin position="4"/>
        <end position="61"/>
    </location>
</feature>
<keyword evidence="2" id="KW-0805">Transcription regulation</keyword>
<dbReference type="EMBL" id="QNRR01000002">
    <property type="protein sequence ID" value="RBP46235.1"/>
    <property type="molecule type" value="Genomic_DNA"/>
</dbReference>
<evidence type="ECO:0000256" key="5">
    <source>
        <dbReference type="ARBA" id="ARBA00023163"/>
    </source>
</evidence>
<dbReference type="SUPFAM" id="SSF53850">
    <property type="entry name" value="Periplasmic binding protein-like II"/>
    <property type="match status" value="1"/>
</dbReference>
<name>A0A366HRD7_9BACT</name>
<gene>
    <name evidence="7" type="ORF">DES53_102621</name>
</gene>
<proteinExistence type="inferred from homology"/>
<dbReference type="Pfam" id="PF03466">
    <property type="entry name" value="LysR_substrate"/>
    <property type="match status" value="1"/>
</dbReference>
<dbReference type="PROSITE" id="PS50931">
    <property type="entry name" value="HTH_LYSR"/>
    <property type="match status" value="1"/>
</dbReference>
<dbReference type="InterPro" id="IPR005119">
    <property type="entry name" value="LysR_subst-bd"/>
</dbReference>
<protein>
    <submittedName>
        <fullName evidence="7">LysR family transcriptional activator of nhaA</fullName>
    </submittedName>
</protein>
<evidence type="ECO:0000313" key="8">
    <source>
        <dbReference type="Proteomes" id="UP000253426"/>
    </source>
</evidence>
<keyword evidence="5" id="KW-0804">Transcription</keyword>
<organism evidence="7 8">
    <name type="scientific">Roseimicrobium gellanilyticum</name>
    <dbReference type="NCBI Taxonomy" id="748857"/>
    <lineage>
        <taxon>Bacteria</taxon>
        <taxon>Pseudomonadati</taxon>
        <taxon>Verrucomicrobiota</taxon>
        <taxon>Verrucomicrobiia</taxon>
        <taxon>Verrucomicrobiales</taxon>
        <taxon>Verrucomicrobiaceae</taxon>
        <taxon>Roseimicrobium</taxon>
    </lineage>
</organism>
<evidence type="ECO:0000256" key="4">
    <source>
        <dbReference type="ARBA" id="ARBA00023159"/>
    </source>
</evidence>